<comment type="caution">
    <text evidence="14">The sequence shown here is derived from an EMBL/GenBank/DDBJ whole genome shotgun (WGS) entry which is preliminary data.</text>
</comment>
<dbReference type="EMBL" id="BJXK01000003">
    <property type="protein sequence ID" value="GEM78685.1"/>
    <property type="molecule type" value="Genomic_DNA"/>
</dbReference>
<dbReference type="InterPro" id="IPR011541">
    <property type="entry name" value="Ni/Co_transpt_high_affinity"/>
</dbReference>
<comment type="subcellular location">
    <subcellularLocation>
        <location evidence="2 13">Cell membrane</location>
        <topology evidence="2 13">Multi-pass membrane protein</topology>
    </subcellularLocation>
</comment>
<dbReference type="InterPro" id="IPR051224">
    <property type="entry name" value="NiCoT_RcnA"/>
</dbReference>
<evidence type="ECO:0000256" key="8">
    <source>
        <dbReference type="ARBA" id="ARBA00022989"/>
    </source>
</evidence>
<evidence type="ECO:0000313" key="14">
    <source>
        <dbReference type="EMBL" id="GEM78685.1"/>
    </source>
</evidence>
<sequence length="270" mass="29517">MSSRFLKWLIGATLIVLAYFIWLYLPQIWLQISKIQKYLVDEISHNLFYAGQGQLIYIGAMLFSSFLYGLIHSVAPGHGKTMIISISLVNGYSIRTSLKLVLLVAVLQATSACILVFGATYISSLLSVSLADNVRWLTQMSAIIIILLSLKLLLGSFIGQQKHASASGSWQPLLFVGLRPCTGAILVLFFANAFQFFTLGIVSTYAMALGTALTNSILVYKGLLAKRLTHEKGDQGPLSRITMTVLSLSLLLSGVVLFKLAEVSTLNLVH</sequence>
<keyword evidence="9" id="KW-0406">Ion transport</keyword>
<dbReference type="PANTHER" id="PTHR40659:SF1">
    <property type="entry name" value="NICKEL_COBALT EFFLUX SYSTEM RCNA"/>
    <property type="match status" value="1"/>
</dbReference>
<organism evidence="14 15">
    <name type="scientific">Vibrio superstes NBRC 103154</name>
    <dbReference type="NCBI Taxonomy" id="1219062"/>
    <lineage>
        <taxon>Bacteria</taxon>
        <taxon>Pseudomonadati</taxon>
        <taxon>Pseudomonadota</taxon>
        <taxon>Gammaproteobacteria</taxon>
        <taxon>Vibrionales</taxon>
        <taxon>Vibrionaceae</taxon>
        <taxon>Vibrio</taxon>
    </lineage>
</organism>
<keyword evidence="5" id="KW-1003">Cell membrane</keyword>
<evidence type="ECO:0000256" key="9">
    <source>
        <dbReference type="ARBA" id="ARBA00023065"/>
    </source>
</evidence>
<dbReference type="GO" id="GO:0046583">
    <property type="term" value="F:monoatomic cation efflux transmembrane transporter activity"/>
    <property type="evidence" value="ECO:0007669"/>
    <property type="project" value="TreeGrafter"/>
</dbReference>
<evidence type="ECO:0000256" key="5">
    <source>
        <dbReference type="ARBA" id="ARBA00022475"/>
    </source>
</evidence>
<evidence type="ECO:0000256" key="10">
    <source>
        <dbReference type="ARBA" id="ARBA00023112"/>
    </source>
</evidence>
<dbReference type="Pfam" id="PF03824">
    <property type="entry name" value="NicO"/>
    <property type="match status" value="1"/>
</dbReference>
<feature type="transmembrane region" description="Helical" evidence="13">
    <location>
        <begin position="136"/>
        <end position="158"/>
    </location>
</feature>
<evidence type="ECO:0000256" key="11">
    <source>
        <dbReference type="ARBA" id="ARBA00023136"/>
    </source>
</evidence>
<keyword evidence="6" id="KW-0533">Nickel</keyword>
<dbReference type="GO" id="GO:0006824">
    <property type="term" value="P:cobalt ion transport"/>
    <property type="evidence" value="ECO:0007669"/>
    <property type="project" value="UniProtKB-KW"/>
</dbReference>
<feature type="transmembrane region" description="Helical" evidence="13">
    <location>
        <begin position="196"/>
        <end position="220"/>
    </location>
</feature>
<keyword evidence="7 13" id="KW-0812">Transmembrane</keyword>
<dbReference type="PANTHER" id="PTHR40659">
    <property type="entry name" value="NICKEL/COBALT EFFLUX SYSTEM RCNA"/>
    <property type="match status" value="1"/>
</dbReference>
<evidence type="ECO:0000256" key="3">
    <source>
        <dbReference type="ARBA" id="ARBA00022426"/>
    </source>
</evidence>
<keyword evidence="4 13" id="KW-0813">Transport</keyword>
<keyword evidence="10" id="KW-0921">Nickel transport</keyword>
<evidence type="ECO:0000256" key="6">
    <source>
        <dbReference type="ARBA" id="ARBA00022596"/>
    </source>
</evidence>
<dbReference type="GO" id="GO:0010045">
    <property type="term" value="P:response to nickel cation"/>
    <property type="evidence" value="ECO:0007669"/>
    <property type="project" value="TreeGrafter"/>
</dbReference>
<protein>
    <recommendedName>
        <fullName evidence="13">Nickel/cobalt efflux system</fullName>
    </recommendedName>
</protein>
<evidence type="ECO:0000256" key="7">
    <source>
        <dbReference type="ARBA" id="ARBA00022692"/>
    </source>
</evidence>
<keyword evidence="3" id="KW-0171">Cobalt transport</keyword>
<proteinExistence type="inferred from homology"/>
<dbReference type="GO" id="GO:0005886">
    <property type="term" value="C:plasma membrane"/>
    <property type="evidence" value="ECO:0007669"/>
    <property type="project" value="UniProtKB-SubCell"/>
</dbReference>
<feature type="transmembrane region" description="Helical" evidence="13">
    <location>
        <begin position="101"/>
        <end position="124"/>
    </location>
</feature>
<dbReference type="Proteomes" id="UP000321113">
    <property type="component" value="Unassembled WGS sequence"/>
</dbReference>
<evidence type="ECO:0000256" key="4">
    <source>
        <dbReference type="ARBA" id="ARBA00022448"/>
    </source>
</evidence>
<accession>A0A511QMY6</accession>
<dbReference type="GO" id="GO:0015099">
    <property type="term" value="F:nickel cation transmembrane transporter activity"/>
    <property type="evidence" value="ECO:0007669"/>
    <property type="project" value="UniProtKB-UniRule"/>
</dbReference>
<keyword evidence="8 13" id="KW-1133">Transmembrane helix</keyword>
<gene>
    <name evidence="14" type="ORF">VSU01S_09300</name>
</gene>
<keyword evidence="11 13" id="KW-0472">Membrane</keyword>
<keyword evidence="12" id="KW-0170">Cobalt</keyword>
<dbReference type="RefSeq" id="WP_119011116.1">
    <property type="nucleotide sequence ID" value="NZ_BJXK01000003.1"/>
</dbReference>
<dbReference type="OrthoDB" id="9812956at2"/>
<feature type="transmembrane region" description="Helical" evidence="13">
    <location>
        <begin position="170"/>
        <end position="190"/>
    </location>
</feature>
<comment type="function">
    <text evidence="1">Efflux system for nickel and cobalt.</text>
</comment>
<evidence type="ECO:0000256" key="12">
    <source>
        <dbReference type="ARBA" id="ARBA00023285"/>
    </source>
</evidence>
<feature type="transmembrane region" description="Helical" evidence="13">
    <location>
        <begin position="6"/>
        <end position="25"/>
    </location>
</feature>
<name>A0A511QMY6_9VIBR</name>
<evidence type="ECO:0000256" key="13">
    <source>
        <dbReference type="RuleBase" id="RU362101"/>
    </source>
</evidence>
<evidence type="ECO:0000313" key="15">
    <source>
        <dbReference type="Proteomes" id="UP000321113"/>
    </source>
</evidence>
<comment type="similarity">
    <text evidence="13">Belongs to the NiCoT transporter (TC 2.A.52) family.</text>
</comment>
<reference evidence="14 15" key="1">
    <citation type="submission" date="2019-07" db="EMBL/GenBank/DDBJ databases">
        <title>Whole genome shotgun sequence of Vibrio superstes NBRC 103154.</title>
        <authorList>
            <person name="Hosoyama A."/>
            <person name="Uohara A."/>
            <person name="Ohji S."/>
            <person name="Ichikawa N."/>
        </authorList>
    </citation>
    <scope>NUCLEOTIDE SEQUENCE [LARGE SCALE GENOMIC DNA]</scope>
    <source>
        <strain evidence="14 15">NBRC 103154</strain>
    </source>
</reference>
<feature type="transmembrane region" description="Helical" evidence="13">
    <location>
        <begin position="241"/>
        <end position="261"/>
    </location>
</feature>
<feature type="transmembrane region" description="Helical" evidence="13">
    <location>
        <begin position="46"/>
        <end position="71"/>
    </location>
</feature>
<evidence type="ECO:0000256" key="2">
    <source>
        <dbReference type="ARBA" id="ARBA00004651"/>
    </source>
</evidence>
<evidence type="ECO:0000256" key="1">
    <source>
        <dbReference type="ARBA" id="ARBA00002510"/>
    </source>
</evidence>
<dbReference type="AlphaFoldDB" id="A0A511QMY6"/>
<keyword evidence="15" id="KW-1185">Reference proteome</keyword>
<dbReference type="GO" id="GO:0032025">
    <property type="term" value="P:response to cobalt ion"/>
    <property type="evidence" value="ECO:0007669"/>
    <property type="project" value="TreeGrafter"/>
</dbReference>